<dbReference type="PANTHER" id="PTHR46060">
    <property type="entry name" value="MARINER MOS1 TRANSPOSASE-LIKE PROTEIN"/>
    <property type="match status" value="1"/>
</dbReference>
<sequence length="284" mass="33176">MGILYGEICFGIRVIQDTSKVAERIKLSPHSSRLEWSSRFARPPGANSAHTVIRFLNSKKLVDVYDEKCMDVKNVGKWCREFSEGRENVHDEHRSGRPSLPKSTIARTMGDLTFQYTLTLALMSEAYEDEKLSRTQVYFWYKRFKDGRKSIADDSRLITGDETWCFLFVPQTKKQSLKWHTQSSPRRKKVSLDKSKGKVMLVVFFDYQGLVYYEFIKEGVTINKQTYKEILVRLRDTIRRKRNKLFKSKQWKLLHDNAPARRAIIVQDYLAKHSVCLAASSLLF</sequence>
<dbReference type="Pfam" id="PF01359">
    <property type="entry name" value="Transposase_1"/>
    <property type="match status" value="1"/>
</dbReference>
<name>A0ABY6KKU4_9ARAC</name>
<organism evidence="1 2">
    <name type="scientific">Cordylochernes scorpioides</name>
    <dbReference type="NCBI Taxonomy" id="51811"/>
    <lineage>
        <taxon>Eukaryota</taxon>
        <taxon>Metazoa</taxon>
        <taxon>Ecdysozoa</taxon>
        <taxon>Arthropoda</taxon>
        <taxon>Chelicerata</taxon>
        <taxon>Arachnida</taxon>
        <taxon>Pseudoscorpiones</taxon>
        <taxon>Cheliferoidea</taxon>
        <taxon>Chernetidae</taxon>
        <taxon>Cordylochernes</taxon>
    </lineage>
</organism>
<dbReference type="Gene3D" id="3.30.420.10">
    <property type="entry name" value="Ribonuclease H-like superfamily/Ribonuclease H"/>
    <property type="match status" value="1"/>
</dbReference>
<dbReference type="Proteomes" id="UP001235939">
    <property type="component" value="Chromosome 06"/>
</dbReference>
<dbReference type="PANTHER" id="PTHR46060:SF1">
    <property type="entry name" value="MARINER MOS1 TRANSPOSASE-LIKE PROTEIN"/>
    <property type="match status" value="1"/>
</dbReference>
<dbReference type="EMBL" id="CP092868">
    <property type="protein sequence ID" value="UYV69022.1"/>
    <property type="molecule type" value="Genomic_DNA"/>
</dbReference>
<dbReference type="InterPro" id="IPR036397">
    <property type="entry name" value="RNaseH_sf"/>
</dbReference>
<accession>A0ABY6KKU4</accession>
<protein>
    <recommendedName>
        <fullName evidence="3">Transposase</fullName>
    </recommendedName>
</protein>
<evidence type="ECO:0000313" key="1">
    <source>
        <dbReference type="EMBL" id="UYV69022.1"/>
    </source>
</evidence>
<gene>
    <name evidence="1" type="ORF">LAZ67_6002052</name>
</gene>
<evidence type="ECO:0000313" key="2">
    <source>
        <dbReference type="Proteomes" id="UP001235939"/>
    </source>
</evidence>
<dbReference type="InterPro" id="IPR052709">
    <property type="entry name" value="Transposase-MT_Hybrid"/>
</dbReference>
<dbReference type="InterPro" id="IPR001888">
    <property type="entry name" value="Transposase_1"/>
</dbReference>
<proteinExistence type="predicted"/>
<reference evidence="1 2" key="1">
    <citation type="submission" date="2022-01" db="EMBL/GenBank/DDBJ databases">
        <title>A chromosomal length assembly of Cordylochernes scorpioides.</title>
        <authorList>
            <person name="Zeh D."/>
            <person name="Zeh J."/>
        </authorList>
    </citation>
    <scope>NUCLEOTIDE SEQUENCE [LARGE SCALE GENOMIC DNA]</scope>
    <source>
        <strain evidence="1">IN4F17</strain>
        <tissue evidence="1">Whole Body</tissue>
    </source>
</reference>
<evidence type="ECO:0008006" key="3">
    <source>
        <dbReference type="Google" id="ProtNLM"/>
    </source>
</evidence>
<keyword evidence="2" id="KW-1185">Reference proteome</keyword>